<evidence type="ECO:0000313" key="3">
    <source>
        <dbReference type="EMBL" id="MCC8431473.1"/>
    </source>
</evidence>
<dbReference type="InterPro" id="IPR005064">
    <property type="entry name" value="BUG"/>
</dbReference>
<dbReference type="InterPro" id="IPR006311">
    <property type="entry name" value="TAT_signal"/>
</dbReference>
<dbReference type="InterPro" id="IPR042100">
    <property type="entry name" value="Bug_dom1"/>
</dbReference>
<dbReference type="EMBL" id="JAJISD010000010">
    <property type="protein sequence ID" value="MCC8431473.1"/>
    <property type="molecule type" value="Genomic_DNA"/>
</dbReference>
<dbReference type="PANTHER" id="PTHR42928:SF5">
    <property type="entry name" value="BLR1237 PROTEIN"/>
    <property type="match status" value="1"/>
</dbReference>
<evidence type="ECO:0008006" key="5">
    <source>
        <dbReference type="Google" id="ProtNLM"/>
    </source>
</evidence>
<keyword evidence="2" id="KW-0732">Signal</keyword>
<reference evidence="3 4" key="1">
    <citation type="submission" date="2021-11" db="EMBL/GenBank/DDBJ databases">
        <authorList>
            <person name="Lee D.-H."/>
            <person name="Kim S.-B."/>
        </authorList>
    </citation>
    <scope>NUCLEOTIDE SEQUENCE [LARGE SCALE GENOMIC DNA]</scope>
    <source>
        <strain evidence="3 4">KCTC 52223</strain>
    </source>
</reference>
<name>A0ABS8KZK1_9HYPH</name>
<gene>
    <name evidence="3" type="ORF">LJ725_21070</name>
</gene>
<organism evidence="3 4">
    <name type="scientific">Reyranella aquatilis</name>
    <dbReference type="NCBI Taxonomy" id="2035356"/>
    <lineage>
        <taxon>Bacteria</taxon>
        <taxon>Pseudomonadati</taxon>
        <taxon>Pseudomonadota</taxon>
        <taxon>Alphaproteobacteria</taxon>
        <taxon>Hyphomicrobiales</taxon>
        <taxon>Reyranellaceae</taxon>
        <taxon>Reyranella</taxon>
    </lineage>
</organism>
<protein>
    <recommendedName>
        <fullName evidence="5">ABC transporter substrate-binding protein</fullName>
    </recommendedName>
</protein>
<evidence type="ECO:0000313" key="4">
    <source>
        <dbReference type="Proteomes" id="UP001198862"/>
    </source>
</evidence>
<dbReference type="Proteomes" id="UP001198862">
    <property type="component" value="Unassembled WGS sequence"/>
</dbReference>
<comment type="similarity">
    <text evidence="1">Belongs to the UPF0065 (bug) family.</text>
</comment>
<comment type="caution">
    <text evidence="3">The sequence shown here is derived from an EMBL/GenBank/DDBJ whole genome shotgun (WGS) entry which is preliminary data.</text>
</comment>
<feature type="signal peptide" evidence="2">
    <location>
        <begin position="1"/>
        <end position="31"/>
    </location>
</feature>
<dbReference type="Gene3D" id="3.40.190.150">
    <property type="entry name" value="Bordetella uptake gene, domain 1"/>
    <property type="match status" value="1"/>
</dbReference>
<evidence type="ECO:0000256" key="2">
    <source>
        <dbReference type="SAM" id="SignalP"/>
    </source>
</evidence>
<dbReference type="Pfam" id="PF03401">
    <property type="entry name" value="TctC"/>
    <property type="match status" value="1"/>
</dbReference>
<sequence length="319" mass="33736">MRQTRRDLLRWSAALATALAAAGPGSREATAATTAIRLICGLGVGNPTDLCAQLIQDGFSAALKEPVEFDYTLGEGGRRAALEVIGAEPDGRLLLIAEILSLVLLETPPEPLLSRLQPIAKITRGFSTALVVNEFSDIRDWTGLVAAAKADRLRAATTGSDSTIGLLLSLAERRMNLSFQPIDVSGSTAAIDMLLTRRADLAVMDTRSALLHNARNRTRLRVLATSGANRSPQLPDVPTLAELVGDPKVAYTISFALFAPAKTAPAVASRLTSALLGLRDDRALQTQARLAAIPMQFDGPSAVVAAIARDRRVASGLGR</sequence>
<accession>A0ABS8KZK1</accession>
<dbReference type="RefSeq" id="WP_230552794.1">
    <property type="nucleotide sequence ID" value="NZ_JAJISD010000010.1"/>
</dbReference>
<dbReference type="Gene3D" id="3.40.190.10">
    <property type="entry name" value="Periplasmic binding protein-like II"/>
    <property type="match status" value="1"/>
</dbReference>
<evidence type="ECO:0000256" key="1">
    <source>
        <dbReference type="ARBA" id="ARBA00006987"/>
    </source>
</evidence>
<dbReference type="PROSITE" id="PS51318">
    <property type="entry name" value="TAT"/>
    <property type="match status" value="1"/>
</dbReference>
<proteinExistence type="inferred from homology"/>
<feature type="chain" id="PRO_5047055063" description="ABC transporter substrate-binding protein" evidence="2">
    <location>
        <begin position="32"/>
        <end position="319"/>
    </location>
</feature>
<keyword evidence="4" id="KW-1185">Reference proteome</keyword>
<dbReference type="PANTHER" id="PTHR42928">
    <property type="entry name" value="TRICARBOXYLATE-BINDING PROTEIN"/>
    <property type="match status" value="1"/>
</dbReference>
<dbReference type="SUPFAM" id="SSF53850">
    <property type="entry name" value="Periplasmic binding protein-like II"/>
    <property type="match status" value="1"/>
</dbReference>